<feature type="compositionally biased region" description="Basic and acidic residues" evidence="1">
    <location>
        <begin position="1"/>
        <end position="10"/>
    </location>
</feature>
<comment type="caution">
    <text evidence="2">The sequence shown here is derived from an EMBL/GenBank/DDBJ whole genome shotgun (WGS) entry which is preliminary data.</text>
</comment>
<dbReference type="EMBL" id="BAAANT010000066">
    <property type="protein sequence ID" value="GAA2158232.1"/>
    <property type="molecule type" value="Genomic_DNA"/>
</dbReference>
<organism evidence="2 3">
    <name type="scientific">Kitasatospora kazusensis</name>
    <dbReference type="NCBI Taxonomy" id="407974"/>
    <lineage>
        <taxon>Bacteria</taxon>
        <taxon>Bacillati</taxon>
        <taxon>Actinomycetota</taxon>
        <taxon>Actinomycetes</taxon>
        <taxon>Kitasatosporales</taxon>
        <taxon>Streptomycetaceae</taxon>
        <taxon>Kitasatospora</taxon>
    </lineage>
</organism>
<sequence length="75" mass="8463">MKSPAPDRRRPPPQWRPRHAHPTANRPEPPPEPPDLSREGPPSSHATSNKPLQRKDPAQSLRAERDLVTIHESDS</sequence>
<feature type="compositionally biased region" description="Basic and acidic residues" evidence="1">
    <location>
        <begin position="53"/>
        <end position="75"/>
    </location>
</feature>
<proteinExistence type="predicted"/>
<name>A0ABP5M4R6_9ACTN</name>
<evidence type="ECO:0000313" key="2">
    <source>
        <dbReference type="EMBL" id="GAA2158232.1"/>
    </source>
</evidence>
<evidence type="ECO:0000313" key="3">
    <source>
        <dbReference type="Proteomes" id="UP001422759"/>
    </source>
</evidence>
<gene>
    <name evidence="2" type="ORF">GCM10009760_61080</name>
</gene>
<evidence type="ECO:0000256" key="1">
    <source>
        <dbReference type="SAM" id="MobiDB-lite"/>
    </source>
</evidence>
<feature type="region of interest" description="Disordered" evidence="1">
    <location>
        <begin position="1"/>
        <end position="75"/>
    </location>
</feature>
<dbReference type="Proteomes" id="UP001422759">
    <property type="component" value="Unassembled WGS sequence"/>
</dbReference>
<protein>
    <submittedName>
        <fullName evidence="2">Uncharacterized protein</fullName>
    </submittedName>
</protein>
<keyword evidence="3" id="KW-1185">Reference proteome</keyword>
<accession>A0ABP5M4R6</accession>
<reference evidence="3" key="1">
    <citation type="journal article" date="2019" name="Int. J. Syst. Evol. Microbiol.">
        <title>The Global Catalogue of Microorganisms (GCM) 10K type strain sequencing project: providing services to taxonomists for standard genome sequencing and annotation.</title>
        <authorList>
            <consortium name="The Broad Institute Genomics Platform"/>
            <consortium name="The Broad Institute Genome Sequencing Center for Infectious Disease"/>
            <person name="Wu L."/>
            <person name="Ma J."/>
        </authorList>
    </citation>
    <scope>NUCLEOTIDE SEQUENCE [LARGE SCALE GENOMIC DNA]</scope>
    <source>
        <strain evidence="3">JCM 14560</strain>
    </source>
</reference>